<keyword evidence="6" id="KW-0119">Carbohydrate metabolism</keyword>
<evidence type="ECO:0000256" key="3">
    <source>
        <dbReference type="ARBA" id="ARBA00022741"/>
    </source>
</evidence>
<keyword evidence="5" id="KW-0067">ATP-binding</keyword>
<dbReference type="RefSeq" id="WP_136991832.1">
    <property type="nucleotide sequence ID" value="NZ_SZPQ01000033.1"/>
</dbReference>
<gene>
    <name evidence="15" type="ORF">FCN80_19215</name>
</gene>
<evidence type="ECO:0000256" key="9">
    <source>
        <dbReference type="ARBA" id="ARBA00037335"/>
    </source>
</evidence>
<dbReference type="Pfam" id="PF07005">
    <property type="entry name" value="SBD_N"/>
    <property type="match status" value="1"/>
</dbReference>
<accession>A0ABY2SIA0</accession>
<dbReference type="InterPro" id="IPR031475">
    <property type="entry name" value="NBD_C"/>
</dbReference>
<evidence type="ECO:0000256" key="5">
    <source>
        <dbReference type="ARBA" id="ARBA00022840"/>
    </source>
</evidence>
<comment type="function">
    <text evidence="9">Catalyzes the ATP-dependent phosphorylation of 3-oxo-tetronate to 3-oxo-tetronate 4-phosphate.</text>
</comment>
<evidence type="ECO:0000259" key="13">
    <source>
        <dbReference type="Pfam" id="PF07005"/>
    </source>
</evidence>
<feature type="domain" description="Four-carbon acid sugar kinase N-terminal" evidence="13">
    <location>
        <begin position="3"/>
        <end position="233"/>
    </location>
</feature>
<evidence type="ECO:0000256" key="4">
    <source>
        <dbReference type="ARBA" id="ARBA00022777"/>
    </source>
</evidence>
<feature type="domain" description="Four-carbon acid sugar kinase nucleotide binding" evidence="14">
    <location>
        <begin position="258"/>
        <end position="414"/>
    </location>
</feature>
<evidence type="ECO:0000256" key="8">
    <source>
        <dbReference type="ARBA" id="ARBA00036346"/>
    </source>
</evidence>
<dbReference type="SUPFAM" id="SSF142764">
    <property type="entry name" value="YgbK-like"/>
    <property type="match status" value="1"/>
</dbReference>
<dbReference type="Pfam" id="PF17042">
    <property type="entry name" value="NBD_C"/>
    <property type="match status" value="1"/>
</dbReference>
<dbReference type="NCBIfam" id="NF043035">
    <property type="entry name" value="OxoTetrKin"/>
    <property type="match status" value="1"/>
</dbReference>
<comment type="similarity">
    <text evidence="1">Belongs to the four-carbon acid sugar kinase family.</text>
</comment>
<keyword evidence="4 15" id="KW-0418">Kinase</keyword>
<dbReference type="EC" id="2.7.1.217" evidence="10"/>
<evidence type="ECO:0000256" key="12">
    <source>
        <dbReference type="ARBA" id="ARBA00041377"/>
    </source>
</evidence>
<dbReference type="InterPro" id="IPR010737">
    <property type="entry name" value="4-carb_acid_sugar_kinase_N"/>
</dbReference>
<evidence type="ECO:0000256" key="11">
    <source>
        <dbReference type="ARBA" id="ARBA00039461"/>
    </source>
</evidence>
<evidence type="ECO:0000256" key="1">
    <source>
        <dbReference type="ARBA" id="ARBA00005715"/>
    </source>
</evidence>
<comment type="caution">
    <text evidence="15">The sequence shown here is derived from an EMBL/GenBank/DDBJ whole genome shotgun (WGS) entry which is preliminary data.</text>
</comment>
<evidence type="ECO:0000256" key="7">
    <source>
        <dbReference type="ARBA" id="ARBA00035898"/>
    </source>
</evidence>
<dbReference type="Gene3D" id="3.40.50.10840">
    <property type="entry name" value="Putative sugar-binding, N-terminal domain"/>
    <property type="match status" value="1"/>
</dbReference>
<dbReference type="InterPro" id="IPR050007">
    <property type="entry name" value="OtnK"/>
</dbReference>
<evidence type="ECO:0000259" key="14">
    <source>
        <dbReference type="Pfam" id="PF17042"/>
    </source>
</evidence>
<name>A0ABY2SIA0_9HYPH</name>
<sequence>MLIGVIADDFTGASDIGIALAKGLEGEGGIKTALFMGTPAHDVNADIVAGVVALKSRSLPADQAVAHALSACEWLLRQGCRQILFKYCSTFDSTAEGNIGPVAEALAQRLDARGVVVCPAFPDMGRTLYQGHLFVGEKLLNESGMEHHPLTPMTDPDIRRVLASQSRHPQGFIPWRQTQLGDGALRQALEVHGRQGHWLVVVDALTNRDLVTLGAACADARLITGGSAIAQGLPHNFIARGLASGAAPARIGARGKGAILVGSCSRMTLRQIHYHAQNHAVLEVKAEEIMAGRAEPGALLAFVDENQHRSPLICTSGDVERVNALQERYGRDNVADAIERFFADLAVRLFDAGIRRLVVGGGETSGAVVKGLAIDSVAIGAEISIGVPALRATCRKDTIGLALKSGNFGEEDFFSTALEALRA</sequence>
<evidence type="ECO:0000256" key="6">
    <source>
        <dbReference type="ARBA" id="ARBA00023277"/>
    </source>
</evidence>
<dbReference type="InterPro" id="IPR037051">
    <property type="entry name" value="4-carb_acid_sugar_kinase_N_sf"/>
</dbReference>
<protein>
    <recommendedName>
        <fullName evidence="11">3-oxo-tetronate kinase</fullName>
        <ecNumber evidence="10">2.7.1.217</ecNumber>
    </recommendedName>
    <alternativeName>
        <fullName evidence="12">3-dehydrotetronate 4-kinase</fullName>
    </alternativeName>
</protein>
<evidence type="ECO:0000313" key="16">
    <source>
        <dbReference type="Proteomes" id="UP000305202"/>
    </source>
</evidence>
<dbReference type="Gene3D" id="3.40.980.20">
    <property type="entry name" value="Four-carbon acid sugar kinase, nucleotide binding domain"/>
    <property type="match status" value="1"/>
</dbReference>
<dbReference type="Proteomes" id="UP000305202">
    <property type="component" value="Unassembled WGS sequence"/>
</dbReference>
<dbReference type="EMBL" id="SZPQ01000033">
    <property type="protein sequence ID" value="TKI04094.1"/>
    <property type="molecule type" value="Genomic_DNA"/>
</dbReference>
<keyword evidence="3" id="KW-0547">Nucleotide-binding</keyword>
<evidence type="ECO:0000313" key="15">
    <source>
        <dbReference type="EMBL" id="TKI04094.1"/>
    </source>
</evidence>
<evidence type="ECO:0000256" key="10">
    <source>
        <dbReference type="ARBA" id="ARBA00039095"/>
    </source>
</evidence>
<keyword evidence="16" id="KW-1185">Reference proteome</keyword>
<comment type="catalytic activity">
    <reaction evidence="7">
        <text>3-dehydro-L-erythronate + ATP = 3-dehydro-4-O-phospho-L-erythronate + ADP + H(+)</text>
        <dbReference type="Rhea" id="RHEA:52552"/>
        <dbReference type="ChEBI" id="CHEBI:15378"/>
        <dbReference type="ChEBI" id="CHEBI:30616"/>
        <dbReference type="ChEBI" id="CHEBI:136592"/>
        <dbReference type="ChEBI" id="CHEBI:136670"/>
        <dbReference type="ChEBI" id="CHEBI:456216"/>
        <dbReference type="EC" id="2.7.1.217"/>
    </reaction>
</comment>
<proteinExistence type="inferred from homology"/>
<dbReference type="InterPro" id="IPR042213">
    <property type="entry name" value="NBD_C_sf"/>
</dbReference>
<evidence type="ECO:0000256" key="2">
    <source>
        <dbReference type="ARBA" id="ARBA00022679"/>
    </source>
</evidence>
<comment type="catalytic activity">
    <reaction evidence="8">
        <text>3-dehydro-D-erythronate + ATP = 3-dehydro-4-O-phospho-D-erythronate + ADP + H(+)</text>
        <dbReference type="Rhea" id="RHEA:52556"/>
        <dbReference type="ChEBI" id="CHEBI:15378"/>
        <dbReference type="ChEBI" id="CHEBI:30616"/>
        <dbReference type="ChEBI" id="CHEBI:57958"/>
        <dbReference type="ChEBI" id="CHEBI:136593"/>
        <dbReference type="ChEBI" id="CHEBI:456216"/>
        <dbReference type="EC" id="2.7.1.217"/>
    </reaction>
</comment>
<reference evidence="15 16" key="1">
    <citation type="submission" date="2019-04" db="EMBL/GenBank/DDBJ databases">
        <authorList>
            <person name="Li M."/>
            <person name="Gao C."/>
        </authorList>
    </citation>
    <scope>NUCLEOTIDE SEQUENCE [LARGE SCALE GENOMIC DNA]</scope>
    <source>
        <strain evidence="15 16">BGMRC 2031</strain>
    </source>
</reference>
<dbReference type="GO" id="GO:0016301">
    <property type="term" value="F:kinase activity"/>
    <property type="evidence" value="ECO:0007669"/>
    <property type="project" value="UniProtKB-KW"/>
</dbReference>
<keyword evidence="2" id="KW-0808">Transferase</keyword>
<organism evidence="15 16">
    <name type="scientific">Martelella alba</name>
    <dbReference type="NCBI Taxonomy" id="2590451"/>
    <lineage>
        <taxon>Bacteria</taxon>
        <taxon>Pseudomonadati</taxon>
        <taxon>Pseudomonadota</taxon>
        <taxon>Alphaproteobacteria</taxon>
        <taxon>Hyphomicrobiales</taxon>
        <taxon>Aurantimonadaceae</taxon>
        <taxon>Martelella</taxon>
    </lineage>
</organism>